<evidence type="ECO:0008006" key="4">
    <source>
        <dbReference type="Google" id="ProtNLM"/>
    </source>
</evidence>
<name>A0A7J5Y628_DISMA</name>
<sequence length="203" mass="22688">MITHTVTMIDDFGSQEGARSSGELWTEICSSLPGSQAAAAPEVNTEFRDSFEPAAQVGVQVNGHSNGTNDSSSDAIWEPMEDSDIYIASLENRLKKIKGQSSDVTSKDMLRSLSQAKKECWDRFLHDAHTSELFQGGEMDQSAIEHFKRWLIPEKVAISAEELEFLLRPSQNNETAEPNQTQSEEEKRDEDKPEEDDAHSPEK</sequence>
<dbReference type="Pfam" id="PF14989">
    <property type="entry name" value="CCDC32"/>
    <property type="match status" value="1"/>
</dbReference>
<protein>
    <recommendedName>
        <fullName evidence="4">Coiled-coil domain containing 32</fullName>
    </recommendedName>
</protein>
<accession>A0A7J5Y628</accession>
<dbReference type="OrthoDB" id="5982503at2759"/>
<dbReference type="GO" id="GO:0044782">
    <property type="term" value="P:cilium organization"/>
    <property type="evidence" value="ECO:0007669"/>
    <property type="project" value="TreeGrafter"/>
</dbReference>
<gene>
    <name evidence="2" type="ORF">F7725_008059</name>
</gene>
<evidence type="ECO:0000313" key="3">
    <source>
        <dbReference type="Proteomes" id="UP000518266"/>
    </source>
</evidence>
<proteinExistence type="predicted"/>
<evidence type="ECO:0000256" key="1">
    <source>
        <dbReference type="SAM" id="MobiDB-lite"/>
    </source>
</evidence>
<dbReference type="PANTHER" id="PTHR31800">
    <property type="entry name" value="COILED-COIL DOMAIN-CONTAINING PROTEIN 32"/>
    <property type="match status" value="1"/>
</dbReference>
<comment type="caution">
    <text evidence="2">The sequence shown here is derived from an EMBL/GenBank/DDBJ whole genome shotgun (WGS) entry which is preliminary data.</text>
</comment>
<dbReference type="AlphaFoldDB" id="A0A7J5Y628"/>
<dbReference type="Proteomes" id="UP000518266">
    <property type="component" value="Unassembled WGS sequence"/>
</dbReference>
<dbReference type="InterPro" id="IPR028039">
    <property type="entry name" value="CCDC32"/>
</dbReference>
<evidence type="ECO:0000313" key="2">
    <source>
        <dbReference type="EMBL" id="KAF3844896.1"/>
    </source>
</evidence>
<feature type="region of interest" description="Disordered" evidence="1">
    <location>
        <begin position="166"/>
        <end position="203"/>
    </location>
</feature>
<organism evidence="2 3">
    <name type="scientific">Dissostichus mawsoni</name>
    <name type="common">Antarctic cod</name>
    <dbReference type="NCBI Taxonomy" id="36200"/>
    <lineage>
        <taxon>Eukaryota</taxon>
        <taxon>Metazoa</taxon>
        <taxon>Chordata</taxon>
        <taxon>Craniata</taxon>
        <taxon>Vertebrata</taxon>
        <taxon>Euteleostomi</taxon>
        <taxon>Actinopterygii</taxon>
        <taxon>Neopterygii</taxon>
        <taxon>Teleostei</taxon>
        <taxon>Neoteleostei</taxon>
        <taxon>Acanthomorphata</taxon>
        <taxon>Eupercaria</taxon>
        <taxon>Perciformes</taxon>
        <taxon>Notothenioidei</taxon>
        <taxon>Nototheniidae</taxon>
        <taxon>Dissostichus</taxon>
    </lineage>
</organism>
<keyword evidence="3" id="KW-1185">Reference proteome</keyword>
<dbReference type="PANTHER" id="PTHR31800:SF1">
    <property type="entry name" value="COILED-COIL DOMAIN-CONTAINING PROTEIN 32"/>
    <property type="match status" value="1"/>
</dbReference>
<reference evidence="2 3" key="1">
    <citation type="submission" date="2020-03" db="EMBL/GenBank/DDBJ databases">
        <title>Dissostichus mawsoni Genome sequencing and assembly.</title>
        <authorList>
            <person name="Park H."/>
        </authorList>
    </citation>
    <scope>NUCLEOTIDE SEQUENCE [LARGE SCALE GENOMIC DNA]</scope>
    <source>
        <strain evidence="2">DM0001</strain>
        <tissue evidence="2">Muscle</tissue>
    </source>
</reference>
<dbReference type="EMBL" id="JAAKFY010000015">
    <property type="protein sequence ID" value="KAF3844896.1"/>
    <property type="molecule type" value="Genomic_DNA"/>
</dbReference>
<feature type="compositionally biased region" description="Polar residues" evidence="1">
    <location>
        <begin position="169"/>
        <end position="182"/>
    </location>
</feature>